<keyword evidence="3" id="KW-1185">Reference proteome</keyword>
<feature type="region of interest" description="Disordered" evidence="1">
    <location>
        <begin position="46"/>
        <end position="81"/>
    </location>
</feature>
<accession>A0A2S6GUP5</accession>
<dbReference type="SUPFAM" id="SSF53098">
    <property type="entry name" value="Ribonuclease H-like"/>
    <property type="match status" value="1"/>
</dbReference>
<protein>
    <recommendedName>
        <fullName evidence="4">Integrase catalytic domain-containing protein</fullName>
    </recommendedName>
</protein>
<proteinExistence type="predicted"/>
<dbReference type="PANTHER" id="PTHR10948:SF23">
    <property type="entry name" value="TRANSPOSASE INSI FOR INSERTION SEQUENCE ELEMENT IS30A-RELATED"/>
    <property type="match status" value="1"/>
</dbReference>
<comment type="caution">
    <text evidence="2">The sequence shown here is derived from an EMBL/GenBank/DDBJ whole genome shotgun (WGS) entry which is preliminary data.</text>
</comment>
<evidence type="ECO:0000313" key="3">
    <source>
        <dbReference type="Proteomes" id="UP000239203"/>
    </source>
</evidence>
<gene>
    <name evidence="2" type="ORF">CLV40_104174</name>
</gene>
<dbReference type="InterPro" id="IPR051917">
    <property type="entry name" value="Transposase-Integrase"/>
</dbReference>
<dbReference type="GO" id="GO:0004803">
    <property type="term" value="F:transposase activity"/>
    <property type="evidence" value="ECO:0007669"/>
    <property type="project" value="TreeGrafter"/>
</dbReference>
<evidence type="ECO:0000313" key="2">
    <source>
        <dbReference type="EMBL" id="PPK68930.1"/>
    </source>
</evidence>
<dbReference type="AlphaFoldDB" id="A0A2S6GUP5"/>
<dbReference type="OrthoDB" id="9803231at2"/>
<dbReference type="InterPro" id="IPR012337">
    <property type="entry name" value="RNaseH-like_sf"/>
</dbReference>
<dbReference type="Proteomes" id="UP000239203">
    <property type="component" value="Unassembled WGS sequence"/>
</dbReference>
<organism evidence="2 3">
    <name type="scientific">Actinokineospora auranticolor</name>
    <dbReference type="NCBI Taxonomy" id="155976"/>
    <lineage>
        <taxon>Bacteria</taxon>
        <taxon>Bacillati</taxon>
        <taxon>Actinomycetota</taxon>
        <taxon>Actinomycetes</taxon>
        <taxon>Pseudonocardiales</taxon>
        <taxon>Pseudonocardiaceae</taxon>
        <taxon>Actinokineospora</taxon>
    </lineage>
</organism>
<dbReference type="GO" id="GO:0032196">
    <property type="term" value="P:transposition"/>
    <property type="evidence" value="ECO:0007669"/>
    <property type="project" value="TreeGrafter"/>
</dbReference>
<dbReference type="EMBL" id="PTIX01000004">
    <property type="protein sequence ID" value="PPK68930.1"/>
    <property type="molecule type" value="Genomic_DNA"/>
</dbReference>
<name>A0A2S6GUP5_9PSEU</name>
<evidence type="ECO:0000256" key="1">
    <source>
        <dbReference type="SAM" id="MobiDB-lite"/>
    </source>
</evidence>
<dbReference type="PANTHER" id="PTHR10948">
    <property type="entry name" value="TRANSPOSASE"/>
    <property type="match status" value="1"/>
</dbReference>
<dbReference type="GO" id="GO:0005829">
    <property type="term" value="C:cytosol"/>
    <property type="evidence" value="ECO:0007669"/>
    <property type="project" value="TreeGrafter"/>
</dbReference>
<evidence type="ECO:0008006" key="4">
    <source>
        <dbReference type="Google" id="ProtNLM"/>
    </source>
</evidence>
<sequence>MKTLPESLRESIAWDRGGEMADQAVFVMATGMPVYFCDPHFPWQRGTNGNTNRLPRQYSPKGTDPSRALERRLGAEAVKVA</sequence>
<reference evidence="2 3" key="1">
    <citation type="submission" date="2018-02" db="EMBL/GenBank/DDBJ databases">
        <title>Genomic Encyclopedia of Archaeal and Bacterial Type Strains, Phase II (KMG-II): from individual species to whole genera.</title>
        <authorList>
            <person name="Goeker M."/>
        </authorList>
    </citation>
    <scope>NUCLEOTIDE SEQUENCE [LARGE SCALE GENOMIC DNA]</scope>
    <source>
        <strain evidence="2 3">YU 961-1</strain>
    </source>
</reference>